<reference evidence="4" key="1">
    <citation type="submission" date="2020-11" db="EMBL/GenBank/DDBJ databases">
        <title>Bacterial whole genome sequence for Panacibacter sp. DH6.</title>
        <authorList>
            <person name="Le V."/>
            <person name="Ko S."/>
            <person name="Ahn C.-Y."/>
            <person name="Oh H.-M."/>
        </authorList>
    </citation>
    <scope>NUCLEOTIDE SEQUENCE</scope>
    <source>
        <strain evidence="4">DH6</strain>
    </source>
</reference>
<dbReference type="InterPro" id="IPR036388">
    <property type="entry name" value="WH-like_DNA-bd_sf"/>
</dbReference>
<keyword evidence="5" id="KW-1185">Reference proteome</keyword>
<dbReference type="PANTHER" id="PTHR47756">
    <property type="entry name" value="BLL6612 PROTEIN-RELATED"/>
    <property type="match status" value="1"/>
</dbReference>
<dbReference type="InterPro" id="IPR013324">
    <property type="entry name" value="RNA_pol_sigma_r3/r4-like"/>
</dbReference>
<dbReference type="AlphaFoldDB" id="A0A931GV96"/>
<feature type="domain" description="RNA polymerase sigma-70 region 2" evidence="1">
    <location>
        <begin position="13"/>
        <end position="80"/>
    </location>
</feature>
<dbReference type="Proteomes" id="UP000628448">
    <property type="component" value="Unassembled WGS sequence"/>
</dbReference>
<feature type="domain" description="DUF6596" evidence="3">
    <location>
        <begin position="188"/>
        <end position="289"/>
    </location>
</feature>
<dbReference type="InterPro" id="IPR046531">
    <property type="entry name" value="DUF6596"/>
</dbReference>
<dbReference type="GO" id="GO:0006352">
    <property type="term" value="P:DNA-templated transcription initiation"/>
    <property type="evidence" value="ECO:0007669"/>
    <property type="project" value="InterPro"/>
</dbReference>
<dbReference type="InterPro" id="IPR007627">
    <property type="entry name" value="RNA_pol_sigma70_r2"/>
</dbReference>
<evidence type="ECO:0000259" key="1">
    <source>
        <dbReference type="Pfam" id="PF04542"/>
    </source>
</evidence>
<dbReference type="Gene3D" id="1.10.1740.10">
    <property type="match status" value="1"/>
</dbReference>
<organism evidence="4 5">
    <name type="scientific">Panacibacter microcysteis</name>
    <dbReference type="NCBI Taxonomy" id="2793269"/>
    <lineage>
        <taxon>Bacteria</taxon>
        <taxon>Pseudomonadati</taxon>
        <taxon>Bacteroidota</taxon>
        <taxon>Chitinophagia</taxon>
        <taxon>Chitinophagales</taxon>
        <taxon>Chitinophagaceae</taxon>
        <taxon>Panacibacter</taxon>
    </lineage>
</organism>
<gene>
    <name evidence="4" type="ORF">I5907_01340</name>
</gene>
<protein>
    <submittedName>
        <fullName evidence="4">Sigma-70 family RNA polymerase sigma factor</fullName>
    </submittedName>
</protein>
<dbReference type="InterPro" id="IPR014284">
    <property type="entry name" value="RNA_pol_sigma-70_dom"/>
</dbReference>
<dbReference type="Pfam" id="PF08281">
    <property type="entry name" value="Sigma70_r4_2"/>
    <property type="match status" value="1"/>
</dbReference>
<dbReference type="RefSeq" id="WP_196988952.1">
    <property type="nucleotide sequence ID" value="NZ_JADWYR010000001.1"/>
</dbReference>
<evidence type="ECO:0000313" key="4">
    <source>
        <dbReference type="EMBL" id="MBG9374863.1"/>
    </source>
</evidence>
<name>A0A931GV96_9BACT</name>
<dbReference type="InterPro" id="IPR013325">
    <property type="entry name" value="RNA_pol_sigma_r2"/>
</dbReference>
<evidence type="ECO:0000313" key="5">
    <source>
        <dbReference type="Proteomes" id="UP000628448"/>
    </source>
</evidence>
<sequence>MSYPASEMLVDHLFRHEAGKMIAVLTRLFGMHNLSVAEDVVQEAFLKATLTWKLKGVPANPAAWLMQVAKNKALDVLRHKNIADHYSKELLHELQETTDHFVDQVFLDTEIEDSQLQLMFACCHPLLNEEDKVALTLKTISGFGVKEIAKALLTNEETIQKRLYRAKKFIQQHHITLEVPYGRALQQRTDTVHTILYLLFNEGYNAARADELIRHDLCAEAMRLTLLLTEHKTFGTAAASALLSLMCFHASRFESRLGKDNTIILLEQQDRSLWNQALIERGYHYLNQSCFGENITVYHLESAIAAEHCLATTFAATNFQRLLQLYNMLAALKPTPVVQMNRSIVLSYTGKTAEAIELLCSVENIAHLLKTQYLFNAVLAELCMRNGEPHKAKLHLEKALTLTQSEAEKKLLHAKLRHIRTIELS</sequence>
<dbReference type="GO" id="GO:0016987">
    <property type="term" value="F:sigma factor activity"/>
    <property type="evidence" value="ECO:0007669"/>
    <property type="project" value="InterPro"/>
</dbReference>
<feature type="domain" description="RNA polymerase sigma factor 70 region 4 type 2" evidence="2">
    <location>
        <begin position="119"/>
        <end position="169"/>
    </location>
</feature>
<evidence type="ECO:0000259" key="2">
    <source>
        <dbReference type="Pfam" id="PF08281"/>
    </source>
</evidence>
<comment type="caution">
    <text evidence="4">The sequence shown here is derived from an EMBL/GenBank/DDBJ whole genome shotgun (WGS) entry which is preliminary data.</text>
</comment>
<dbReference type="InterPro" id="IPR011990">
    <property type="entry name" value="TPR-like_helical_dom_sf"/>
</dbReference>
<dbReference type="SUPFAM" id="SSF88946">
    <property type="entry name" value="Sigma2 domain of RNA polymerase sigma factors"/>
    <property type="match status" value="1"/>
</dbReference>
<dbReference type="InterPro" id="IPR013249">
    <property type="entry name" value="RNA_pol_sigma70_r4_t2"/>
</dbReference>
<dbReference type="EMBL" id="JADWYR010000001">
    <property type="protein sequence ID" value="MBG9374863.1"/>
    <property type="molecule type" value="Genomic_DNA"/>
</dbReference>
<dbReference type="Gene3D" id="1.25.40.10">
    <property type="entry name" value="Tetratricopeptide repeat domain"/>
    <property type="match status" value="1"/>
</dbReference>
<dbReference type="NCBIfam" id="TIGR02937">
    <property type="entry name" value="sigma70-ECF"/>
    <property type="match status" value="1"/>
</dbReference>
<proteinExistence type="predicted"/>
<dbReference type="Gene3D" id="1.10.10.10">
    <property type="entry name" value="Winged helix-like DNA-binding domain superfamily/Winged helix DNA-binding domain"/>
    <property type="match status" value="1"/>
</dbReference>
<dbReference type="PANTHER" id="PTHR47756:SF2">
    <property type="entry name" value="BLL6612 PROTEIN"/>
    <property type="match status" value="1"/>
</dbReference>
<dbReference type="SUPFAM" id="SSF48452">
    <property type="entry name" value="TPR-like"/>
    <property type="match status" value="1"/>
</dbReference>
<dbReference type="Pfam" id="PF04542">
    <property type="entry name" value="Sigma70_r2"/>
    <property type="match status" value="1"/>
</dbReference>
<dbReference type="SUPFAM" id="SSF88659">
    <property type="entry name" value="Sigma3 and sigma4 domains of RNA polymerase sigma factors"/>
    <property type="match status" value="1"/>
</dbReference>
<evidence type="ECO:0000259" key="3">
    <source>
        <dbReference type="Pfam" id="PF20239"/>
    </source>
</evidence>
<dbReference type="Pfam" id="PF20239">
    <property type="entry name" value="DUF6596"/>
    <property type="match status" value="1"/>
</dbReference>
<dbReference type="GO" id="GO:0003677">
    <property type="term" value="F:DNA binding"/>
    <property type="evidence" value="ECO:0007669"/>
    <property type="project" value="InterPro"/>
</dbReference>
<accession>A0A931GV96</accession>